<feature type="transmembrane region" description="Helical" evidence="1">
    <location>
        <begin position="31"/>
        <end position="53"/>
    </location>
</feature>
<dbReference type="AlphaFoldDB" id="A0A845MA65"/>
<sequence>MRKRRTEWMGVTGALGVAVFLLGLLGGLYSLGLAIALSVSIWAVGATLVIALTDPPDRG</sequence>
<protein>
    <submittedName>
        <fullName evidence="2">Uncharacterized protein</fullName>
    </submittedName>
</protein>
<proteinExistence type="predicted"/>
<keyword evidence="1" id="KW-0472">Membrane</keyword>
<accession>A0A845MA65</accession>
<dbReference type="RefSeq" id="WP_161352976.1">
    <property type="nucleotide sequence ID" value="NZ_WTUX01000019.1"/>
</dbReference>
<gene>
    <name evidence="2" type="ORF">GQE99_17615</name>
</gene>
<evidence type="ECO:0000256" key="1">
    <source>
        <dbReference type="SAM" id="Phobius"/>
    </source>
</evidence>
<evidence type="ECO:0000313" key="2">
    <source>
        <dbReference type="EMBL" id="MZR14843.1"/>
    </source>
</evidence>
<comment type="caution">
    <text evidence="2">The sequence shown here is derived from an EMBL/GenBank/DDBJ whole genome shotgun (WGS) entry which is preliminary data.</text>
</comment>
<name>A0A845MA65_9RHOB</name>
<keyword evidence="3" id="KW-1185">Reference proteome</keyword>
<reference evidence="2 3" key="1">
    <citation type="submission" date="2019-12" db="EMBL/GenBank/DDBJ databases">
        <title>Maritimibacter sp. nov. sp. isolated from sea sand.</title>
        <authorList>
            <person name="Kim J."/>
            <person name="Jeong S.E."/>
            <person name="Jung H.S."/>
            <person name="Jeon C.O."/>
        </authorList>
    </citation>
    <scope>NUCLEOTIDE SEQUENCE [LARGE SCALE GENOMIC DNA]</scope>
    <source>
        <strain evidence="2 3">DP07</strain>
    </source>
</reference>
<dbReference type="Proteomes" id="UP000467322">
    <property type="component" value="Unassembled WGS sequence"/>
</dbReference>
<dbReference type="EMBL" id="WTUX01000019">
    <property type="protein sequence ID" value="MZR14843.1"/>
    <property type="molecule type" value="Genomic_DNA"/>
</dbReference>
<organism evidence="2 3">
    <name type="scientific">Maritimibacter harenae</name>
    <dbReference type="NCBI Taxonomy" id="2606218"/>
    <lineage>
        <taxon>Bacteria</taxon>
        <taxon>Pseudomonadati</taxon>
        <taxon>Pseudomonadota</taxon>
        <taxon>Alphaproteobacteria</taxon>
        <taxon>Rhodobacterales</taxon>
        <taxon>Roseobacteraceae</taxon>
        <taxon>Maritimibacter</taxon>
    </lineage>
</organism>
<evidence type="ECO:0000313" key="3">
    <source>
        <dbReference type="Proteomes" id="UP000467322"/>
    </source>
</evidence>
<keyword evidence="1" id="KW-0812">Transmembrane</keyword>
<feature type="transmembrane region" description="Helical" evidence="1">
    <location>
        <begin position="7"/>
        <end position="25"/>
    </location>
</feature>
<keyword evidence="1" id="KW-1133">Transmembrane helix</keyword>